<gene>
    <name evidence="2" type="ORF">NPX13_g8820</name>
</gene>
<organism evidence="2 3">
    <name type="scientific">Xylaria arbuscula</name>
    <dbReference type="NCBI Taxonomy" id="114810"/>
    <lineage>
        <taxon>Eukaryota</taxon>
        <taxon>Fungi</taxon>
        <taxon>Dikarya</taxon>
        <taxon>Ascomycota</taxon>
        <taxon>Pezizomycotina</taxon>
        <taxon>Sordariomycetes</taxon>
        <taxon>Xylariomycetidae</taxon>
        <taxon>Xylariales</taxon>
        <taxon>Xylariaceae</taxon>
        <taxon>Xylaria</taxon>
    </lineage>
</organism>
<protein>
    <submittedName>
        <fullName evidence="2">Uncharacterized protein</fullName>
    </submittedName>
</protein>
<keyword evidence="3" id="KW-1185">Reference proteome</keyword>
<accession>A0A9W8N816</accession>
<evidence type="ECO:0000256" key="1">
    <source>
        <dbReference type="SAM" id="MobiDB-lite"/>
    </source>
</evidence>
<reference evidence="2" key="1">
    <citation type="submission" date="2022-07" db="EMBL/GenBank/DDBJ databases">
        <title>Genome Sequence of Xylaria arbuscula.</title>
        <authorList>
            <person name="Buettner E."/>
        </authorList>
    </citation>
    <scope>NUCLEOTIDE SEQUENCE</scope>
    <source>
        <strain evidence="2">VT107</strain>
    </source>
</reference>
<evidence type="ECO:0000313" key="3">
    <source>
        <dbReference type="Proteomes" id="UP001148614"/>
    </source>
</evidence>
<proteinExistence type="predicted"/>
<sequence length="92" mass="9968">MPVDTGYVSRHGRNTPSADLRELRDSITMTLDVGQAIYPPVSGFLLTLAVPKRAAAYSAVDTDPLGMHRCFEEHSSSGTPSFGADRMDLDVQ</sequence>
<evidence type="ECO:0000313" key="2">
    <source>
        <dbReference type="EMBL" id="KAJ3561760.1"/>
    </source>
</evidence>
<dbReference type="Proteomes" id="UP001148614">
    <property type="component" value="Unassembled WGS sequence"/>
</dbReference>
<name>A0A9W8N816_9PEZI</name>
<feature type="region of interest" description="Disordered" evidence="1">
    <location>
        <begin position="71"/>
        <end position="92"/>
    </location>
</feature>
<dbReference type="EMBL" id="JANPWZ010002013">
    <property type="protein sequence ID" value="KAJ3561760.1"/>
    <property type="molecule type" value="Genomic_DNA"/>
</dbReference>
<comment type="caution">
    <text evidence="2">The sequence shown here is derived from an EMBL/GenBank/DDBJ whole genome shotgun (WGS) entry which is preliminary data.</text>
</comment>
<dbReference type="AlphaFoldDB" id="A0A9W8N816"/>